<dbReference type="InterPro" id="IPR014469">
    <property type="entry name" value="DUF2271"/>
</dbReference>
<dbReference type="AlphaFoldDB" id="C8RZQ0"/>
<sequence length="164" mass="16809">MTKTRTTRLALVAAATALSAAFLTPGIAAARSVTLSTQLTNYGGKGAYVAIYLTDADGAYQGSLWMAGGKAKYYKHLRGWMRATGGDRAQVDGITGASVGSGQSLSVTVDIADALIDAGYQIRVDTAAEEMAENPADVVVDLTAAGAGKAVAGNGYVSAFQYDM</sequence>
<dbReference type="STRING" id="371731.Rsw2DRAFT_1278"/>
<evidence type="ECO:0008006" key="4">
    <source>
        <dbReference type="Google" id="ProtNLM"/>
    </source>
</evidence>
<protein>
    <recommendedName>
        <fullName evidence="4">Tat (Twin-arginine translocation) pathway signal sequence domain protein</fullName>
    </recommendedName>
</protein>
<evidence type="ECO:0000313" key="3">
    <source>
        <dbReference type="Proteomes" id="UP000010121"/>
    </source>
</evidence>
<evidence type="ECO:0000256" key="1">
    <source>
        <dbReference type="SAM" id="SignalP"/>
    </source>
</evidence>
<dbReference type="Pfam" id="PF10029">
    <property type="entry name" value="DUF2271"/>
    <property type="match status" value="1"/>
</dbReference>
<organism evidence="2 3">
    <name type="scientific">Rhodobacter ferrooxidans</name>
    <dbReference type="NCBI Taxonomy" id="371731"/>
    <lineage>
        <taxon>Bacteria</taxon>
        <taxon>Pseudomonadati</taxon>
        <taxon>Pseudomonadota</taxon>
        <taxon>Alphaproteobacteria</taxon>
        <taxon>Rhodobacterales</taxon>
        <taxon>Rhodobacter group</taxon>
        <taxon>Rhodobacter</taxon>
    </lineage>
</organism>
<feature type="signal peptide" evidence="1">
    <location>
        <begin position="1"/>
        <end position="30"/>
    </location>
</feature>
<gene>
    <name evidence="2" type="ORF">Rsw2DRAFT_1278</name>
</gene>
<feature type="chain" id="PRO_5002991389" description="Tat (Twin-arginine translocation) pathway signal sequence domain protein" evidence="1">
    <location>
        <begin position="31"/>
        <end position="164"/>
    </location>
</feature>
<proteinExistence type="predicted"/>
<name>C8RZQ0_9RHOB</name>
<comment type="caution">
    <text evidence="2">The sequence shown here is derived from an EMBL/GenBank/DDBJ whole genome shotgun (WGS) entry which is preliminary data.</text>
</comment>
<reference evidence="2 3" key="1">
    <citation type="submission" date="2009-08" db="EMBL/GenBank/DDBJ databases">
        <title>The draft genome of Rhodobacter sp. SW2.</title>
        <authorList>
            <consortium name="US DOE Joint Genome Institute (JGI-PGF)"/>
            <person name="Lucas S."/>
            <person name="Copeland A."/>
            <person name="Lapidus A."/>
            <person name="Glavina del Rio T."/>
            <person name="Tice H."/>
            <person name="Bruce D."/>
            <person name="Goodwin L."/>
            <person name="Pitluck S."/>
            <person name="Larimer F."/>
            <person name="Land M.L."/>
            <person name="Hauser L."/>
            <person name="Emerson D."/>
        </authorList>
    </citation>
    <scope>NUCLEOTIDE SEQUENCE [LARGE SCALE GENOMIC DNA]</scope>
    <source>
        <strain evidence="2 3">SW2</strain>
    </source>
</reference>
<accession>C8RZQ0</accession>
<dbReference type="RefSeq" id="WP_008029197.1">
    <property type="nucleotide sequence ID" value="NZ_ACYY01000006.1"/>
</dbReference>
<dbReference type="EMBL" id="ACYY01000006">
    <property type="protein sequence ID" value="EEW25847.1"/>
    <property type="molecule type" value="Genomic_DNA"/>
</dbReference>
<evidence type="ECO:0000313" key="2">
    <source>
        <dbReference type="EMBL" id="EEW25847.1"/>
    </source>
</evidence>
<keyword evidence="3" id="KW-1185">Reference proteome</keyword>
<dbReference type="eggNOG" id="ENOG503096N">
    <property type="taxonomic scope" value="Bacteria"/>
</dbReference>
<keyword evidence="1" id="KW-0732">Signal</keyword>
<dbReference type="OrthoDB" id="6057843at2"/>
<dbReference type="Proteomes" id="UP000010121">
    <property type="component" value="Unassembled WGS sequence"/>
</dbReference>